<dbReference type="EMBL" id="JYDH01004648">
    <property type="protein sequence ID" value="KRY04009.1"/>
    <property type="molecule type" value="Genomic_DNA"/>
</dbReference>
<evidence type="ECO:0000313" key="3">
    <source>
        <dbReference type="Proteomes" id="UP000054776"/>
    </source>
</evidence>
<dbReference type="OrthoDB" id="5927179at2759"/>
<proteinExistence type="predicted"/>
<keyword evidence="1" id="KW-1133">Transmembrane helix</keyword>
<keyword evidence="3" id="KW-1185">Reference proteome</keyword>
<gene>
    <name evidence="2" type="ORF">T01_11530</name>
</gene>
<dbReference type="Proteomes" id="UP000054776">
    <property type="component" value="Unassembled WGS sequence"/>
</dbReference>
<dbReference type="AlphaFoldDB" id="A0A0V0YUK4"/>
<evidence type="ECO:0000256" key="1">
    <source>
        <dbReference type="SAM" id="Phobius"/>
    </source>
</evidence>
<comment type="caution">
    <text evidence="2">The sequence shown here is derived from an EMBL/GenBank/DDBJ whole genome shotgun (WGS) entry which is preliminary data.</text>
</comment>
<feature type="non-terminal residue" evidence="2">
    <location>
        <position position="54"/>
    </location>
</feature>
<organism evidence="2 3">
    <name type="scientific">Trichinella spiralis</name>
    <name type="common">Trichina worm</name>
    <dbReference type="NCBI Taxonomy" id="6334"/>
    <lineage>
        <taxon>Eukaryota</taxon>
        <taxon>Metazoa</taxon>
        <taxon>Ecdysozoa</taxon>
        <taxon>Nematoda</taxon>
        <taxon>Enoplea</taxon>
        <taxon>Dorylaimia</taxon>
        <taxon>Trichinellida</taxon>
        <taxon>Trichinellidae</taxon>
        <taxon>Trichinella</taxon>
    </lineage>
</organism>
<sequence>MLVEDTSENSRSATELQHSIQHPLTNRWAAAIGRLTLTVICAVFLVVKQNWGTL</sequence>
<feature type="transmembrane region" description="Helical" evidence="1">
    <location>
        <begin position="28"/>
        <end position="47"/>
    </location>
</feature>
<keyword evidence="1" id="KW-0812">Transmembrane</keyword>
<accession>A0A0V0YUK4</accession>
<dbReference type="InParanoid" id="A0A0V0YUK4"/>
<protein>
    <submittedName>
        <fullName evidence="2">Uncharacterized protein</fullName>
    </submittedName>
</protein>
<reference evidence="2 3" key="1">
    <citation type="submission" date="2015-01" db="EMBL/GenBank/DDBJ databases">
        <title>Evolution of Trichinella species and genotypes.</title>
        <authorList>
            <person name="Korhonen P.K."/>
            <person name="Edoardo P."/>
            <person name="Giuseppe L.R."/>
            <person name="Gasser R.B."/>
        </authorList>
    </citation>
    <scope>NUCLEOTIDE SEQUENCE [LARGE SCALE GENOMIC DNA]</scope>
    <source>
        <strain evidence="2">ISS3</strain>
    </source>
</reference>
<evidence type="ECO:0000313" key="2">
    <source>
        <dbReference type="EMBL" id="KRY04009.1"/>
    </source>
</evidence>
<keyword evidence="1" id="KW-0472">Membrane</keyword>
<name>A0A0V0YUK4_TRISP</name>